<dbReference type="Gene3D" id="1.10.1660.10">
    <property type="match status" value="1"/>
</dbReference>
<dbReference type="Proteomes" id="UP001344251">
    <property type="component" value="Chromosome"/>
</dbReference>
<evidence type="ECO:0000256" key="3">
    <source>
        <dbReference type="SAM" id="MobiDB-lite"/>
    </source>
</evidence>
<dbReference type="PROSITE" id="PS50937">
    <property type="entry name" value="HTH_MERR_2"/>
    <property type="match status" value="1"/>
</dbReference>
<dbReference type="InterPro" id="IPR010499">
    <property type="entry name" value="AraC_E-bd"/>
</dbReference>
<dbReference type="InterPro" id="IPR009061">
    <property type="entry name" value="DNA-bd_dom_put_sf"/>
</dbReference>
<dbReference type="SMART" id="SM00422">
    <property type="entry name" value="HTH_MERR"/>
    <property type="match status" value="1"/>
</dbReference>
<dbReference type="Gene3D" id="3.20.80.10">
    <property type="entry name" value="Regulatory factor, effector binding domain"/>
    <property type="match status" value="1"/>
</dbReference>
<dbReference type="PANTHER" id="PTHR30204">
    <property type="entry name" value="REDOX-CYCLING DRUG-SENSING TRANSCRIPTIONAL ACTIVATOR SOXR"/>
    <property type="match status" value="1"/>
</dbReference>
<proteinExistence type="predicted"/>
<feature type="compositionally biased region" description="Basic and acidic residues" evidence="3">
    <location>
        <begin position="190"/>
        <end position="200"/>
    </location>
</feature>
<gene>
    <name evidence="5" type="ORF">OG863_19970</name>
</gene>
<feature type="domain" description="HTH merR-type" evidence="4">
    <location>
        <begin position="1"/>
        <end position="71"/>
    </location>
</feature>
<accession>A0ABZ1FIR8</accession>
<evidence type="ECO:0000256" key="2">
    <source>
        <dbReference type="SAM" id="Coils"/>
    </source>
</evidence>
<evidence type="ECO:0000256" key="1">
    <source>
        <dbReference type="ARBA" id="ARBA00023125"/>
    </source>
</evidence>
<keyword evidence="2" id="KW-0175">Coiled coil</keyword>
<feature type="compositionally biased region" description="Acidic residues" evidence="3">
    <location>
        <begin position="177"/>
        <end position="189"/>
    </location>
</feature>
<dbReference type="EMBL" id="CP109106">
    <property type="protein sequence ID" value="WSB70041.1"/>
    <property type="molecule type" value="Genomic_DNA"/>
</dbReference>
<dbReference type="InterPro" id="IPR011256">
    <property type="entry name" value="Reg_factor_effector_dom_sf"/>
</dbReference>
<dbReference type="SMART" id="SM00871">
    <property type="entry name" value="AraC_E_bind"/>
    <property type="match status" value="1"/>
</dbReference>
<protein>
    <submittedName>
        <fullName evidence="5">MerR family transcriptional regulator</fullName>
    </submittedName>
</protein>
<dbReference type="CDD" id="cd01107">
    <property type="entry name" value="HTH_BmrR"/>
    <property type="match status" value="1"/>
</dbReference>
<dbReference type="Pfam" id="PF13411">
    <property type="entry name" value="MerR_1"/>
    <property type="match status" value="1"/>
</dbReference>
<dbReference type="PANTHER" id="PTHR30204:SF97">
    <property type="entry name" value="MERR FAMILY REGULATORY PROTEIN"/>
    <property type="match status" value="1"/>
</dbReference>
<keyword evidence="6" id="KW-1185">Reference proteome</keyword>
<reference evidence="5 6" key="1">
    <citation type="submission" date="2022-10" db="EMBL/GenBank/DDBJ databases">
        <title>The complete genomes of actinobacterial strains from the NBC collection.</title>
        <authorList>
            <person name="Joergensen T.S."/>
            <person name="Alvarez Arevalo M."/>
            <person name="Sterndorff E.B."/>
            <person name="Faurdal D."/>
            <person name="Vuksanovic O."/>
            <person name="Mourched A.-S."/>
            <person name="Charusanti P."/>
            <person name="Shaw S."/>
            <person name="Blin K."/>
            <person name="Weber T."/>
        </authorList>
    </citation>
    <scope>NUCLEOTIDE SEQUENCE [LARGE SCALE GENOMIC DNA]</scope>
    <source>
        <strain evidence="5 6">NBC 01774</strain>
    </source>
</reference>
<dbReference type="SUPFAM" id="SSF55136">
    <property type="entry name" value="Probable bacterial effector-binding domain"/>
    <property type="match status" value="1"/>
</dbReference>
<evidence type="ECO:0000313" key="6">
    <source>
        <dbReference type="Proteomes" id="UP001344251"/>
    </source>
</evidence>
<dbReference type="SUPFAM" id="SSF46955">
    <property type="entry name" value="Putative DNA-binding domain"/>
    <property type="match status" value="1"/>
</dbReference>
<keyword evidence="1" id="KW-0238">DNA-binding</keyword>
<feature type="coiled-coil region" evidence="2">
    <location>
        <begin position="86"/>
        <end position="113"/>
    </location>
</feature>
<dbReference type="InterPro" id="IPR000551">
    <property type="entry name" value="MerR-type_HTH_dom"/>
</dbReference>
<dbReference type="InterPro" id="IPR047057">
    <property type="entry name" value="MerR_fam"/>
</dbReference>
<dbReference type="RefSeq" id="WP_326619607.1">
    <property type="nucleotide sequence ID" value="NZ_CP109106.1"/>
</dbReference>
<feature type="region of interest" description="Disordered" evidence="3">
    <location>
        <begin position="172"/>
        <end position="200"/>
    </location>
</feature>
<sequence length="316" mass="33988">MFSIGDFAQYGRVSARMLRHYDAIGLLHPARTDPVSGYRYYEAAQLARLNRIIALKDLGFSLQQVGAILAEEVSVPELRGMLRLRRAELEASLAAAGARLAQVEARLRTIESEGRMSADDVVVKRTGAVLLAELSGIAASYGPEDIGPVIQPLYGELCRRLETAGVTPAGPGLAYYEDADAPETLEPETSDAKTAEEHKPTREAIVVHAGIVITEEALAKAGVTTDGTPGRTGTTSVTLTPTGLGFDVVALPALDCVATVVHRGPMSRVLPTVQNLAHWIDANGYRSAGYARELYLECPPDQEKWVTEIQEPVVRA</sequence>
<organism evidence="5 6">
    <name type="scientific">Streptomyces decoyicus</name>
    <dbReference type="NCBI Taxonomy" id="249567"/>
    <lineage>
        <taxon>Bacteria</taxon>
        <taxon>Bacillati</taxon>
        <taxon>Actinomycetota</taxon>
        <taxon>Actinomycetes</taxon>
        <taxon>Kitasatosporales</taxon>
        <taxon>Streptomycetaceae</taxon>
        <taxon>Streptomyces</taxon>
    </lineage>
</organism>
<evidence type="ECO:0000313" key="5">
    <source>
        <dbReference type="EMBL" id="WSB70041.1"/>
    </source>
</evidence>
<evidence type="ECO:0000259" key="4">
    <source>
        <dbReference type="PROSITE" id="PS50937"/>
    </source>
</evidence>
<name>A0ABZ1FIR8_9ACTN</name>